<name>A0ABD6EM98_9BILA</name>
<proteinExistence type="predicted"/>
<dbReference type="Proteomes" id="UP001608902">
    <property type="component" value="Unassembled WGS sequence"/>
</dbReference>
<dbReference type="AlphaFoldDB" id="A0ABD6EM98"/>
<feature type="transmembrane region" description="Helical" evidence="1">
    <location>
        <begin position="200"/>
        <end position="223"/>
    </location>
</feature>
<comment type="caution">
    <text evidence="2">The sequence shown here is derived from an EMBL/GenBank/DDBJ whole genome shotgun (WGS) entry which is preliminary data.</text>
</comment>
<protein>
    <recommendedName>
        <fullName evidence="4">ANK_REP_REGION domain-containing protein</fullName>
    </recommendedName>
</protein>
<keyword evidence="1" id="KW-0472">Membrane</keyword>
<feature type="transmembrane region" description="Helical" evidence="1">
    <location>
        <begin position="173"/>
        <end position="194"/>
    </location>
</feature>
<dbReference type="PANTHER" id="PTHR12349">
    <property type="entry name" value="ANKYRIN REPEAT AND LEM DOMAIN-CONTAINING PROTEIN 2"/>
    <property type="match status" value="1"/>
</dbReference>
<sequence length="226" mass="25105">MSHYFAVYVPSPENPHGAVFNSLKDASKFANSPESKQFGARFKGFASPVDADQFAQHGDLHSLNSLCSLMKSCDTAVSTAGEPTVPYPSVSRVQLNRFKRAIETKADSTFDSLVDSNPRFLINIGADTATILAEGFRYNALHVAARVGNAYVVRRVLSLVTDSSFLISTYGRLLVFITCCVHLCFFFCVSRFICFRSNSYLHYALLIPTLLSIFFLQDCIVLLRSR</sequence>
<keyword evidence="3" id="KW-1185">Reference proteome</keyword>
<dbReference type="PANTHER" id="PTHR12349:SF4">
    <property type="entry name" value="ANKYRIN REPEAT AND LEM DOMAIN-CONTAINING PROTEIN 2"/>
    <property type="match status" value="1"/>
</dbReference>
<reference evidence="2 3" key="1">
    <citation type="submission" date="2024-08" db="EMBL/GenBank/DDBJ databases">
        <title>Gnathostoma spinigerum genome.</title>
        <authorList>
            <person name="Gonzalez-Bertolin B."/>
            <person name="Monzon S."/>
            <person name="Zaballos A."/>
            <person name="Jimenez P."/>
            <person name="Dekumyoy P."/>
            <person name="Varona S."/>
            <person name="Cuesta I."/>
            <person name="Sumanam S."/>
            <person name="Adisakwattana P."/>
            <person name="Gasser R.B."/>
            <person name="Hernandez-Gonzalez A."/>
            <person name="Young N.D."/>
            <person name="Perteguer M.J."/>
        </authorList>
    </citation>
    <scope>NUCLEOTIDE SEQUENCE [LARGE SCALE GENOMIC DNA]</scope>
    <source>
        <strain evidence="2">AL3</strain>
        <tissue evidence="2">Liver</tissue>
    </source>
</reference>
<evidence type="ECO:0000313" key="3">
    <source>
        <dbReference type="Proteomes" id="UP001608902"/>
    </source>
</evidence>
<evidence type="ECO:0000256" key="1">
    <source>
        <dbReference type="SAM" id="Phobius"/>
    </source>
</evidence>
<keyword evidence="1" id="KW-0812">Transmembrane</keyword>
<organism evidence="2 3">
    <name type="scientific">Gnathostoma spinigerum</name>
    <dbReference type="NCBI Taxonomy" id="75299"/>
    <lineage>
        <taxon>Eukaryota</taxon>
        <taxon>Metazoa</taxon>
        <taxon>Ecdysozoa</taxon>
        <taxon>Nematoda</taxon>
        <taxon>Chromadorea</taxon>
        <taxon>Rhabditida</taxon>
        <taxon>Spirurina</taxon>
        <taxon>Gnathostomatomorpha</taxon>
        <taxon>Gnathostomatoidea</taxon>
        <taxon>Gnathostomatidae</taxon>
        <taxon>Gnathostoma</taxon>
    </lineage>
</organism>
<gene>
    <name evidence="2" type="ORF">AB6A40_007783</name>
</gene>
<dbReference type="EMBL" id="JBGFUD010006564">
    <property type="protein sequence ID" value="MFH4981074.1"/>
    <property type="molecule type" value="Genomic_DNA"/>
</dbReference>
<evidence type="ECO:0000313" key="2">
    <source>
        <dbReference type="EMBL" id="MFH4981074.1"/>
    </source>
</evidence>
<accession>A0ABD6EM98</accession>
<evidence type="ECO:0008006" key="4">
    <source>
        <dbReference type="Google" id="ProtNLM"/>
    </source>
</evidence>
<keyword evidence="1" id="KW-1133">Transmembrane helix</keyword>